<dbReference type="GO" id="GO:0016020">
    <property type="term" value="C:membrane"/>
    <property type="evidence" value="ECO:0007669"/>
    <property type="project" value="UniProtKB-SubCell"/>
</dbReference>
<dbReference type="Gene3D" id="3.40.710.10">
    <property type="entry name" value="DD-peptidase/beta-lactamase superfamily"/>
    <property type="match status" value="1"/>
</dbReference>
<feature type="compositionally biased region" description="Basic residues" evidence="3">
    <location>
        <begin position="47"/>
        <end position="60"/>
    </location>
</feature>
<feature type="region of interest" description="Disordered" evidence="3">
    <location>
        <begin position="84"/>
        <end position="134"/>
    </location>
</feature>
<dbReference type="InterPro" id="IPR050491">
    <property type="entry name" value="AmpC-like"/>
</dbReference>
<dbReference type="EMBL" id="JAFCNB010000001">
    <property type="protein sequence ID" value="MBP2702218.1"/>
    <property type="molecule type" value="Genomic_DNA"/>
</dbReference>
<reference evidence="6" key="1">
    <citation type="submission" date="2021-02" db="EMBL/GenBank/DDBJ databases">
        <title>Draft genome sequence of Microbispora sp. RL4-1S isolated from rice leaves in Thailand.</title>
        <authorList>
            <person name="Muangham S."/>
            <person name="Duangmal K."/>
        </authorList>
    </citation>
    <scope>NUCLEOTIDE SEQUENCE</scope>
    <source>
        <strain evidence="6">RL4-1S</strain>
    </source>
</reference>
<evidence type="ECO:0000256" key="1">
    <source>
        <dbReference type="ARBA" id="ARBA00004370"/>
    </source>
</evidence>
<dbReference type="PANTHER" id="PTHR46825">
    <property type="entry name" value="D-ALANYL-D-ALANINE-CARBOXYPEPTIDASE/ENDOPEPTIDASE AMPH"/>
    <property type="match status" value="1"/>
</dbReference>
<keyword evidence="7" id="KW-1185">Reference proteome</keyword>
<feature type="domain" description="Beta-lactamase-related" evidence="5">
    <location>
        <begin position="143"/>
        <end position="464"/>
    </location>
</feature>
<feature type="region of interest" description="Disordered" evidence="3">
    <location>
        <begin position="41"/>
        <end position="67"/>
    </location>
</feature>
<evidence type="ECO:0000256" key="2">
    <source>
        <dbReference type="ARBA" id="ARBA00023136"/>
    </source>
</evidence>
<evidence type="ECO:0000313" key="6">
    <source>
        <dbReference type="EMBL" id="MBP2702218.1"/>
    </source>
</evidence>
<feature type="chain" id="PRO_5039477120" evidence="4">
    <location>
        <begin position="22"/>
        <end position="475"/>
    </location>
</feature>
<dbReference type="SUPFAM" id="SSF56601">
    <property type="entry name" value="beta-lactamase/transpeptidase-like"/>
    <property type="match status" value="1"/>
</dbReference>
<sequence>MAKRPIVVGFVALSAALTGGAIPVETPAVAASAGDAVVTGHGGDHPGRRHHAGHRGRHRAGQRELARERQRELQHLLRNVTLVLTPGQKGGTDSRALPYDSQQTSATANPHNDQSALTRTKADPHSHQGLPPGRRDQISAAMRAYLQDLAAKNKFTGSVLAVRDGEVLVRFAAGEADEARHIPNRPGTVYRLASVTKQFTSMLVLKLRDRGLLELDDPICPYLVPEYISSCPADWEPITIREIVNHTSGIPDIQGFPDFYARLSEPTTTRRLIARFVDKPLDFPPGTSWKYSNSGYILAGAIIQSVTDDPYGTVLCDLITCPLGLEDTGYSRWYPPKGYAKGYFKVGSPAPPFVGSEAFSATGIYSTTDDLVTWDQAFGDFDVAPPATVKQAFTPQAPCPPKGCLNLPSSAYSFGWLDDRLQGHLLRYHPGLLPGYAASNMYLPHDDIQVVVLSNVEATDTNAIARHLATMALDL</sequence>
<organism evidence="6 7">
    <name type="scientific">Microbispora oryzae</name>
    <dbReference type="NCBI Taxonomy" id="2806554"/>
    <lineage>
        <taxon>Bacteria</taxon>
        <taxon>Bacillati</taxon>
        <taxon>Actinomycetota</taxon>
        <taxon>Actinomycetes</taxon>
        <taxon>Streptosporangiales</taxon>
        <taxon>Streptosporangiaceae</taxon>
        <taxon>Microbispora</taxon>
    </lineage>
</organism>
<name>A0A940WCV5_9ACTN</name>
<evidence type="ECO:0000256" key="4">
    <source>
        <dbReference type="SAM" id="SignalP"/>
    </source>
</evidence>
<feature type="compositionally biased region" description="Polar residues" evidence="3">
    <location>
        <begin position="100"/>
        <end position="118"/>
    </location>
</feature>
<dbReference type="RefSeq" id="WP_210153542.1">
    <property type="nucleotide sequence ID" value="NZ_JAFCNB010000001.1"/>
</dbReference>
<keyword evidence="2" id="KW-0472">Membrane</keyword>
<protein>
    <submittedName>
        <fullName evidence="6">Beta-lactamase family protein</fullName>
    </submittedName>
</protein>
<gene>
    <name evidence="6" type="ORF">JOL79_00210</name>
</gene>
<comment type="caution">
    <text evidence="6">The sequence shown here is derived from an EMBL/GenBank/DDBJ whole genome shotgun (WGS) entry which is preliminary data.</text>
</comment>
<proteinExistence type="predicted"/>
<dbReference type="Proteomes" id="UP000674234">
    <property type="component" value="Unassembled WGS sequence"/>
</dbReference>
<accession>A0A940WCV5</accession>
<evidence type="ECO:0000256" key="3">
    <source>
        <dbReference type="SAM" id="MobiDB-lite"/>
    </source>
</evidence>
<evidence type="ECO:0000259" key="5">
    <source>
        <dbReference type="Pfam" id="PF00144"/>
    </source>
</evidence>
<feature type="signal peptide" evidence="4">
    <location>
        <begin position="1"/>
        <end position="21"/>
    </location>
</feature>
<comment type="subcellular location">
    <subcellularLocation>
        <location evidence="1">Membrane</location>
    </subcellularLocation>
</comment>
<keyword evidence="4" id="KW-0732">Signal</keyword>
<dbReference type="InterPro" id="IPR012338">
    <property type="entry name" value="Beta-lactam/transpept-like"/>
</dbReference>
<dbReference type="InterPro" id="IPR001466">
    <property type="entry name" value="Beta-lactam-related"/>
</dbReference>
<dbReference type="PANTHER" id="PTHR46825:SF11">
    <property type="entry name" value="PENICILLIN-BINDING PROTEIN 4"/>
    <property type="match status" value="1"/>
</dbReference>
<evidence type="ECO:0000313" key="7">
    <source>
        <dbReference type="Proteomes" id="UP000674234"/>
    </source>
</evidence>
<dbReference type="Pfam" id="PF00144">
    <property type="entry name" value="Beta-lactamase"/>
    <property type="match status" value="1"/>
</dbReference>
<dbReference type="AlphaFoldDB" id="A0A940WCV5"/>